<dbReference type="GO" id="GO:0016301">
    <property type="term" value="F:kinase activity"/>
    <property type="evidence" value="ECO:0007669"/>
    <property type="project" value="UniProtKB-KW"/>
</dbReference>
<evidence type="ECO:0000313" key="3">
    <source>
        <dbReference type="Proteomes" id="UP000558997"/>
    </source>
</evidence>
<name>A0A841DMC7_9ACTN</name>
<dbReference type="RefSeq" id="WP_184832115.1">
    <property type="nucleotide sequence ID" value="NZ_BAAAVN010000015.1"/>
</dbReference>
<dbReference type="PANTHER" id="PTHR18964">
    <property type="entry name" value="ROK (REPRESSOR, ORF, KINASE) FAMILY"/>
    <property type="match status" value="1"/>
</dbReference>
<dbReference type="Gene3D" id="1.10.10.10">
    <property type="entry name" value="Winged helix-like DNA-binding domain superfamily/Winged helix DNA-binding domain"/>
    <property type="match status" value="1"/>
</dbReference>
<dbReference type="SUPFAM" id="SSF46785">
    <property type="entry name" value="Winged helix' DNA-binding domain"/>
    <property type="match status" value="1"/>
</dbReference>
<reference evidence="2 3" key="1">
    <citation type="submission" date="2020-08" db="EMBL/GenBank/DDBJ databases">
        <title>Sequencing the genomes of 1000 actinobacteria strains.</title>
        <authorList>
            <person name="Klenk H.-P."/>
        </authorList>
    </citation>
    <scope>NUCLEOTIDE SEQUENCE [LARGE SCALE GENOMIC DNA]</scope>
    <source>
        <strain evidence="2 3">DSM 17294</strain>
    </source>
</reference>
<dbReference type="EMBL" id="JACHNF010000001">
    <property type="protein sequence ID" value="MBB5977926.1"/>
    <property type="molecule type" value="Genomic_DNA"/>
</dbReference>
<dbReference type="Proteomes" id="UP000558997">
    <property type="component" value="Unassembled WGS sequence"/>
</dbReference>
<dbReference type="Pfam" id="PF00480">
    <property type="entry name" value="ROK"/>
    <property type="match status" value="1"/>
</dbReference>
<dbReference type="InterPro" id="IPR000600">
    <property type="entry name" value="ROK"/>
</dbReference>
<dbReference type="SUPFAM" id="SSF53067">
    <property type="entry name" value="Actin-like ATPase domain"/>
    <property type="match status" value="1"/>
</dbReference>
<evidence type="ECO:0000313" key="2">
    <source>
        <dbReference type="EMBL" id="MBB5977926.1"/>
    </source>
</evidence>
<comment type="similarity">
    <text evidence="1">Belongs to the ROK (NagC/XylR) family.</text>
</comment>
<organism evidence="2 3">
    <name type="scientific">Kribbella solani</name>
    <dbReference type="NCBI Taxonomy" id="236067"/>
    <lineage>
        <taxon>Bacteria</taxon>
        <taxon>Bacillati</taxon>
        <taxon>Actinomycetota</taxon>
        <taxon>Actinomycetes</taxon>
        <taxon>Propionibacteriales</taxon>
        <taxon>Kribbellaceae</taxon>
        <taxon>Kribbella</taxon>
    </lineage>
</organism>
<dbReference type="InterPro" id="IPR036388">
    <property type="entry name" value="WH-like_DNA-bd_sf"/>
</dbReference>
<sequence>MAGNVGRPSAAETSDAILGLIRSIGSVSRTELATSTGLTGATITRVVRQLLDAGLIVEGGQAARSAPGKPRTLLRINGRARSAVGVSLDYLRTSYVLVDLDGTLIARQVSKGAGSRRPAEVTAQLVEEAHRLVGQAGMGGNALRGIGVAVAGHLNVRELAYRLNPRTHYWRQYDLESALRSMTSARVLVENDSTCAAVGDFWLGRYPESTNFATVYMATGFGLGLMIDGKPYRGSSALAGEISHMVVDPSGRECACGRRGCLHTIAAAESLVEHALANPDLVSRLGLKGSPRSLRADFNRLANAVPTDPDAAALIRTSAEALASVMVSVTNLLDLERVTLAGPGFAAAGDVYADVLRHEFENRALSRGRHPIHVELSTHGDDVAALGAASLVLSSGVARSSVGHRGGGRSGG</sequence>
<dbReference type="Pfam" id="PF13412">
    <property type="entry name" value="HTH_24"/>
    <property type="match status" value="1"/>
</dbReference>
<dbReference type="Gene3D" id="3.30.420.40">
    <property type="match status" value="2"/>
</dbReference>
<proteinExistence type="inferred from homology"/>
<dbReference type="PANTHER" id="PTHR18964:SF149">
    <property type="entry name" value="BIFUNCTIONAL UDP-N-ACETYLGLUCOSAMINE 2-EPIMERASE_N-ACETYLMANNOSAMINE KINASE"/>
    <property type="match status" value="1"/>
</dbReference>
<gene>
    <name evidence="2" type="ORF">HDA44_001267</name>
</gene>
<keyword evidence="3" id="KW-1185">Reference proteome</keyword>
<dbReference type="InterPro" id="IPR043129">
    <property type="entry name" value="ATPase_NBD"/>
</dbReference>
<evidence type="ECO:0000256" key="1">
    <source>
        <dbReference type="ARBA" id="ARBA00006479"/>
    </source>
</evidence>
<dbReference type="AlphaFoldDB" id="A0A841DMC7"/>
<keyword evidence="2" id="KW-0418">Kinase</keyword>
<comment type="caution">
    <text evidence="2">The sequence shown here is derived from an EMBL/GenBank/DDBJ whole genome shotgun (WGS) entry which is preliminary data.</text>
</comment>
<keyword evidence="2" id="KW-0808">Transferase</keyword>
<dbReference type="InterPro" id="IPR036390">
    <property type="entry name" value="WH_DNA-bd_sf"/>
</dbReference>
<accession>A0A841DMC7</accession>
<protein>
    <submittedName>
        <fullName evidence="2">Putative NBD/HSP70 family sugar kinase</fullName>
    </submittedName>
</protein>